<accession>A0A7Y6E046</accession>
<dbReference type="SMART" id="SM00382">
    <property type="entry name" value="AAA"/>
    <property type="match status" value="1"/>
</dbReference>
<feature type="domain" description="ABC transporter" evidence="5">
    <location>
        <begin position="2"/>
        <end position="235"/>
    </location>
</feature>
<reference evidence="6 7" key="1">
    <citation type="submission" date="2020-05" db="EMBL/GenBank/DDBJ databases">
        <title>Genome Sequencing of Type Strains.</title>
        <authorList>
            <person name="Lemaire J.F."/>
            <person name="Inderbitzin P."/>
            <person name="Gregorio O.A."/>
            <person name="Collins S.B."/>
            <person name="Wespe N."/>
            <person name="Knight-Connoni V."/>
        </authorList>
    </citation>
    <scope>NUCLEOTIDE SEQUENCE [LARGE SCALE GENOMIC DNA]</scope>
    <source>
        <strain evidence="6 7">ATCC 25174</strain>
    </source>
</reference>
<keyword evidence="2" id="KW-0813">Transport</keyword>
<dbReference type="InterPro" id="IPR050095">
    <property type="entry name" value="ECF_ABC_transporter_ATP-bd"/>
</dbReference>
<gene>
    <name evidence="6" type="ORF">HP550_21700</name>
</gene>
<evidence type="ECO:0000259" key="5">
    <source>
        <dbReference type="PROSITE" id="PS50893"/>
    </source>
</evidence>
<dbReference type="Proteomes" id="UP000565724">
    <property type="component" value="Unassembled WGS sequence"/>
</dbReference>
<evidence type="ECO:0000256" key="3">
    <source>
        <dbReference type="ARBA" id="ARBA00022741"/>
    </source>
</evidence>
<dbReference type="PANTHER" id="PTHR43553:SF24">
    <property type="entry name" value="ENERGY-COUPLING FACTOR TRANSPORTER ATP-BINDING PROTEIN ECFA1"/>
    <property type="match status" value="1"/>
</dbReference>
<sequence>MIALDDVLVTAYSPDPDGGADRVVRLLGPVTLELAERRIAIVGANGSGKSTLARLLNGLVLPSSGTVRVDDLDTARDGAAVRRRVGFMFTDPDAQLVMPTPVEDVALSLRRLPLTSTERDVAARAALARLGLADRAEVPVHALSGGQRQLLALASVLATEPAVLVCDEPTTLLDLRWRGVVDRLLDDLDQQVITVTHDLDAALRAQRVLVIDDGAVVFDGDPADGVASYRALMQVPT</sequence>
<dbReference type="InterPro" id="IPR027417">
    <property type="entry name" value="P-loop_NTPase"/>
</dbReference>
<dbReference type="GO" id="GO:0043190">
    <property type="term" value="C:ATP-binding cassette (ABC) transporter complex"/>
    <property type="evidence" value="ECO:0007669"/>
    <property type="project" value="TreeGrafter"/>
</dbReference>
<comment type="similarity">
    <text evidence="1">Belongs to the ABC transporter superfamily.</text>
</comment>
<comment type="caution">
    <text evidence="6">The sequence shown here is derived from an EMBL/GenBank/DDBJ whole genome shotgun (WGS) entry which is preliminary data.</text>
</comment>
<dbReference type="Gene3D" id="3.40.50.300">
    <property type="entry name" value="P-loop containing nucleotide triphosphate hydrolases"/>
    <property type="match status" value="1"/>
</dbReference>
<evidence type="ECO:0000256" key="2">
    <source>
        <dbReference type="ARBA" id="ARBA00022448"/>
    </source>
</evidence>
<organism evidence="6 7">
    <name type="scientific">Cellulomonas humilata</name>
    <dbReference type="NCBI Taxonomy" id="144055"/>
    <lineage>
        <taxon>Bacteria</taxon>
        <taxon>Bacillati</taxon>
        <taxon>Actinomycetota</taxon>
        <taxon>Actinomycetes</taxon>
        <taxon>Micrococcales</taxon>
        <taxon>Cellulomonadaceae</taxon>
        <taxon>Cellulomonas</taxon>
    </lineage>
</organism>
<keyword evidence="3" id="KW-0547">Nucleotide-binding</keyword>
<proteinExistence type="inferred from homology"/>
<dbReference type="GO" id="GO:0016887">
    <property type="term" value="F:ATP hydrolysis activity"/>
    <property type="evidence" value="ECO:0007669"/>
    <property type="project" value="InterPro"/>
</dbReference>
<keyword evidence="4 6" id="KW-0067">ATP-binding</keyword>
<dbReference type="PROSITE" id="PS50893">
    <property type="entry name" value="ABC_TRANSPORTER_2"/>
    <property type="match status" value="1"/>
</dbReference>
<name>A0A7Y6E046_9CELL</name>
<keyword evidence="7" id="KW-1185">Reference proteome</keyword>
<evidence type="ECO:0000313" key="6">
    <source>
        <dbReference type="EMBL" id="NUU19867.1"/>
    </source>
</evidence>
<dbReference type="InterPro" id="IPR003593">
    <property type="entry name" value="AAA+_ATPase"/>
</dbReference>
<dbReference type="PANTHER" id="PTHR43553">
    <property type="entry name" value="HEAVY METAL TRANSPORTER"/>
    <property type="match status" value="1"/>
</dbReference>
<dbReference type="InterPro" id="IPR017871">
    <property type="entry name" value="ABC_transporter-like_CS"/>
</dbReference>
<evidence type="ECO:0000256" key="1">
    <source>
        <dbReference type="ARBA" id="ARBA00005417"/>
    </source>
</evidence>
<dbReference type="CDD" id="cd03225">
    <property type="entry name" value="ABC_cobalt_CbiO_domain1"/>
    <property type="match status" value="1"/>
</dbReference>
<dbReference type="SUPFAM" id="SSF52540">
    <property type="entry name" value="P-loop containing nucleoside triphosphate hydrolases"/>
    <property type="match status" value="1"/>
</dbReference>
<dbReference type="InterPro" id="IPR003439">
    <property type="entry name" value="ABC_transporter-like_ATP-bd"/>
</dbReference>
<dbReference type="Pfam" id="PF00005">
    <property type="entry name" value="ABC_tran"/>
    <property type="match status" value="1"/>
</dbReference>
<evidence type="ECO:0000256" key="4">
    <source>
        <dbReference type="ARBA" id="ARBA00022840"/>
    </source>
</evidence>
<dbReference type="GO" id="GO:0005524">
    <property type="term" value="F:ATP binding"/>
    <property type="evidence" value="ECO:0007669"/>
    <property type="project" value="UniProtKB-KW"/>
</dbReference>
<dbReference type="GO" id="GO:0042626">
    <property type="term" value="F:ATPase-coupled transmembrane transporter activity"/>
    <property type="evidence" value="ECO:0007669"/>
    <property type="project" value="TreeGrafter"/>
</dbReference>
<dbReference type="RefSeq" id="WP_175349746.1">
    <property type="nucleotide sequence ID" value="NZ_JABMCI010000071.1"/>
</dbReference>
<evidence type="ECO:0000313" key="7">
    <source>
        <dbReference type="Proteomes" id="UP000565724"/>
    </source>
</evidence>
<protein>
    <submittedName>
        <fullName evidence="6">ABC transporter ATP-binding protein</fullName>
    </submittedName>
</protein>
<dbReference type="EMBL" id="JABMCI010000071">
    <property type="protein sequence ID" value="NUU19867.1"/>
    <property type="molecule type" value="Genomic_DNA"/>
</dbReference>
<dbReference type="AlphaFoldDB" id="A0A7Y6E046"/>
<dbReference type="PROSITE" id="PS00211">
    <property type="entry name" value="ABC_TRANSPORTER_1"/>
    <property type="match status" value="1"/>
</dbReference>
<dbReference type="InterPro" id="IPR015856">
    <property type="entry name" value="ABC_transpr_CbiO/EcfA_su"/>
</dbReference>